<evidence type="ECO:0000256" key="9">
    <source>
        <dbReference type="ARBA" id="ARBA00023136"/>
    </source>
</evidence>
<dbReference type="InterPro" id="IPR037675">
    <property type="entry name" value="PIG-O_N"/>
</dbReference>
<feature type="transmembrane region" description="Helical" evidence="11">
    <location>
        <begin position="430"/>
        <end position="452"/>
    </location>
</feature>
<accession>A0AAD5PK49</accession>
<feature type="transmembrane region" description="Helical" evidence="11">
    <location>
        <begin position="738"/>
        <end position="758"/>
    </location>
</feature>
<evidence type="ECO:0000313" key="12">
    <source>
        <dbReference type="EMBL" id="KAI9277201.1"/>
    </source>
</evidence>
<dbReference type="InterPro" id="IPR039524">
    <property type="entry name" value="PIGO/GPI13"/>
</dbReference>
<feature type="transmembrane region" description="Helical" evidence="11">
    <location>
        <begin position="562"/>
        <end position="579"/>
    </location>
</feature>
<comment type="caution">
    <text evidence="12">The sequence shown here is derived from an EMBL/GenBank/DDBJ whole genome shotgun (WGS) entry which is preliminary data.</text>
</comment>
<keyword evidence="9 11" id="KW-0472">Membrane</keyword>
<keyword evidence="4" id="KW-0337">GPI-anchor biosynthesis</keyword>
<keyword evidence="13" id="KW-1185">Reference proteome</keyword>
<feature type="transmembrane region" description="Helical" evidence="11">
    <location>
        <begin position="591"/>
        <end position="608"/>
    </location>
</feature>
<evidence type="ECO:0000256" key="3">
    <source>
        <dbReference type="ARBA" id="ARBA00008695"/>
    </source>
</evidence>
<dbReference type="Pfam" id="PF01663">
    <property type="entry name" value="Phosphodiest"/>
    <property type="match status" value="1"/>
</dbReference>
<evidence type="ECO:0000256" key="4">
    <source>
        <dbReference type="ARBA" id="ARBA00022502"/>
    </source>
</evidence>
<feature type="transmembrane region" description="Helical" evidence="11">
    <location>
        <begin position="898"/>
        <end position="918"/>
    </location>
</feature>
<reference evidence="12" key="2">
    <citation type="submission" date="2023-02" db="EMBL/GenBank/DDBJ databases">
        <authorList>
            <consortium name="DOE Joint Genome Institute"/>
            <person name="Mondo S.J."/>
            <person name="Chang Y."/>
            <person name="Wang Y."/>
            <person name="Ahrendt S."/>
            <person name="Andreopoulos W."/>
            <person name="Barry K."/>
            <person name="Beard J."/>
            <person name="Benny G.L."/>
            <person name="Blankenship S."/>
            <person name="Bonito G."/>
            <person name="Cuomo C."/>
            <person name="Desiro A."/>
            <person name="Gervers K.A."/>
            <person name="Hundley H."/>
            <person name="Kuo A."/>
            <person name="LaButti K."/>
            <person name="Lang B.F."/>
            <person name="Lipzen A."/>
            <person name="O'Donnell K."/>
            <person name="Pangilinan J."/>
            <person name="Reynolds N."/>
            <person name="Sandor L."/>
            <person name="Smith M.W."/>
            <person name="Tsang A."/>
            <person name="Grigoriev I.V."/>
            <person name="Stajich J.E."/>
            <person name="Spatafora J.W."/>
        </authorList>
    </citation>
    <scope>NUCLEOTIDE SEQUENCE</scope>
    <source>
        <strain evidence="12">RSA 2281</strain>
    </source>
</reference>
<feature type="transmembrane region" description="Helical" evidence="11">
    <location>
        <begin position="493"/>
        <end position="513"/>
    </location>
</feature>
<name>A0AAD5PK49_9FUNG</name>
<comment type="pathway">
    <text evidence="2">Glycolipid biosynthesis; glycosylphosphatidylinositol-anchor biosynthesis.</text>
</comment>
<protein>
    <recommendedName>
        <fullName evidence="14">GPI ethanolamine phosphate transferase 3</fullName>
    </recommendedName>
</protein>
<dbReference type="EMBL" id="JAIXMP010000002">
    <property type="protein sequence ID" value="KAI9277201.1"/>
    <property type="molecule type" value="Genomic_DNA"/>
</dbReference>
<evidence type="ECO:0000256" key="1">
    <source>
        <dbReference type="ARBA" id="ARBA00004477"/>
    </source>
</evidence>
<evidence type="ECO:0000256" key="8">
    <source>
        <dbReference type="ARBA" id="ARBA00022989"/>
    </source>
</evidence>
<feature type="transmembrane region" description="Helical" evidence="11">
    <location>
        <begin position="464"/>
        <end position="481"/>
    </location>
</feature>
<feature type="transmembrane region" description="Helical" evidence="11">
    <location>
        <begin position="534"/>
        <end position="556"/>
    </location>
</feature>
<evidence type="ECO:0000256" key="10">
    <source>
        <dbReference type="ARBA" id="ARBA00023180"/>
    </source>
</evidence>
<keyword evidence="6 11" id="KW-0812">Transmembrane</keyword>
<sequence length="956" mass="108859">MIVIDALRFDFVTPMPPSDNEQQYYHNQLPIIEKLHHTHPSSSLLYQFRADPPTTTMQRVKGLMTGSLPTFIDAGANFASSAVNEDHLLRHVRQRYNNIYFMGDDTWVNLFPEVFDDRNKTFESDSFKMFDLHTVDNRILDHLWPLMSDQGYEKEDRWQVAIAHFLGVDHCGHTYGPSHPNMANKLSQMNDIIERLTHHVDENTLLVVMGDHGMSVEGDHGGESVEELMSALFLYSGRQLTMDQDGNSKYYSYYRDLFDRIHRTRAEKLGYPIQEIVDRLGYNATHYPIASQIHLVPTLSYLLGVPIPFGNLGALLPDVLIPNGPIQSKDQILLHMIQQFRMNALQVYHYLETYWHHTKHLGFSPHSLNLIYEHLWNAERLFSNDYNYQQQQQHDDDTTIQLLEQILFEYNTFLINTIKYCDAIWAQFDVGSMVMGITIMVTTACATLFTALRSNPSVSLRQIIIVWGTSLIVSFAWITLFDNVQKHDWFEKMGLMDGVVAINCIALAILFLIMPSSPTSSLATTSNMDNTIPLDWLLLVVGTLTTAFTLASNSFVIWEDRGTRFIAATLCVIWLFRSMATMQHPLDTDKVLEMMSAPLLVLIWIRVTGLTGQCREEQFPYCSYIHNIFFKLGEGSVLLICYILFNAYLSFYFLPRYFYRSIPKGLVTIGFTSAYSISLSIAFLRQLATIYQNSPQGPEIQLIPNIYLALNVQSSPTSIIVQLSPDLYETLVKILDVYAPRTVYTFTILTTFFCTLMMKTKYKPTLASSCPGLLLFMWSVTLAILQQPLGSTILLSTPLIIDLLVADQKTSTQSIRVALVSIIGQHLFFVTAHQATFTSLPWKAAFVGFDYMNYYGGATLVGLSTLSGYIVTWLGWLAILYHSDKFSRIASVIQRLSVYLMILLQAIPTCLSAIFVLILRRHLMTWKIFAPRFIVQGLIGMGTSMAVTACEWLLQG</sequence>
<dbReference type="GO" id="GO:0051377">
    <property type="term" value="F:mannose-ethanolamine phosphotransferase activity"/>
    <property type="evidence" value="ECO:0007669"/>
    <property type="project" value="InterPro"/>
</dbReference>
<evidence type="ECO:0000313" key="13">
    <source>
        <dbReference type="Proteomes" id="UP001209540"/>
    </source>
</evidence>
<feature type="transmembrane region" description="Helical" evidence="11">
    <location>
        <begin position="855"/>
        <end position="877"/>
    </location>
</feature>
<dbReference type="CDD" id="cd16023">
    <property type="entry name" value="GPI_EPT_3"/>
    <property type="match status" value="1"/>
</dbReference>
<dbReference type="GO" id="GO:0005789">
    <property type="term" value="C:endoplasmic reticulum membrane"/>
    <property type="evidence" value="ECO:0007669"/>
    <property type="project" value="UniProtKB-SubCell"/>
</dbReference>
<reference evidence="12" key="1">
    <citation type="journal article" date="2022" name="IScience">
        <title>Evolution of zygomycete secretomes and the origins of terrestrial fungal ecologies.</title>
        <authorList>
            <person name="Chang Y."/>
            <person name="Wang Y."/>
            <person name="Mondo S."/>
            <person name="Ahrendt S."/>
            <person name="Andreopoulos W."/>
            <person name="Barry K."/>
            <person name="Beard J."/>
            <person name="Benny G.L."/>
            <person name="Blankenship S."/>
            <person name="Bonito G."/>
            <person name="Cuomo C."/>
            <person name="Desiro A."/>
            <person name="Gervers K.A."/>
            <person name="Hundley H."/>
            <person name="Kuo A."/>
            <person name="LaButti K."/>
            <person name="Lang B.F."/>
            <person name="Lipzen A."/>
            <person name="O'Donnell K."/>
            <person name="Pangilinan J."/>
            <person name="Reynolds N."/>
            <person name="Sandor L."/>
            <person name="Smith M.E."/>
            <person name="Tsang A."/>
            <person name="Grigoriev I.V."/>
            <person name="Stajich J.E."/>
            <person name="Spatafora J.W."/>
        </authorList>
    </citation>
    <scope>NUCLEOTIDE SEQUENCE</scope>
    <source>
        <strain evidence="12">RSA 2281</strain>
    </source>
</reference>
<organism evidence="12 13">
    <name type="scientific">Phascolomyces articulosus</name>
    <dbReference type="NCBI Taxonomy" id="60185"/>
    <lineage>
        <taxon>Eukaryota</taxon>
        <taxon>Fungi</taxon>
        <taxon>Fungi incertae sedis</taxon>
        <taxon>Mucoromycota</taxon>
        <taxon>Mucoromycotina</taxon>
        <taxon>Mucoromycetes</taxon>
        <taxon>Mucorales</taxon>
        <taxon>Lichtheimiaceae</taxon>
        <taxon>Phascolomyces</taxon>
    </lineage>
</organism>
<feature type="transmembrane region" description="Helical" evidence="11">
    <location>
        <begin position="933"/>
        <end position="954"/>
    </location>
</feature>
<comment type="subcellular location">
    <subcellularLocation>
        <location evidence="1">Endoplasmic reticulum membrane</location>
        <topology evidence="1">Multi-pass membrane protein</topology>
    </subcellularLocation>
</comment>
<dbReference type="AlphaFoldDB" id="A0AAD5PK49"/>
<dbReference type="SUPFAM" id="SSF53649">
    <property type="entry name" value="Alkaline phosphatase-like"/>
    <property type="match status" value="1"/>
</dbReference>
<keyword evidence="7" id="KW-0256">Endoplasmic reticulum</keyword>
<comment type="similarity">
    <text evidence="3">Belongs to the PIGG/PIGN/PIGO family. PIGO subfamily.</text>
</comment>
<evidence type="ECO:0000256" key="7">
    <source>
        <dbReference type="ARBA" id="ARBA00022824"/>
    </source>
</evidence>
<feature type="transmembrane region" description="Helical" evidence="11">
    <location>
        <begin position="666"/>
        <end position="684"/>
    </location>
</feature>
<dbReference type="InterPro" id="IPR017850">
    <property type="entry name" value="Alkaline_phosphatase_core_sf"/>
</dbReference>
<keyword evidence="8 11" id="KW-1133">Transmembrane helix</keyword>
<keyword evidence="5" id="KW-0808">Transferase</keyword>
<feature type="transmembrane region" description="Helical" evidence="11">
    <location>
        <begin position="817"/>
        <end position="835"/>
    </location>
</feature>
<dbReference type="PANTHER" id="PTHR23071">
    <property type="entry name" value="PHOSPHATIDYLINOSITOL GLYCAN"/>
    <property type="match status" value="1"/>
</dbReference>
<dbReference type="PANTHER" id="PTHR23071:SF1">
    <property type="entry name" value="GPI ETHANOLAMINE PHOSPHATE TRANSFERASE 3"/>
    <property type="match status" value="1"/>
</dbReference>
<gene>
    <name evidence="12" type="ORF">BDA99DRAFT_495133</name>
</gene>
<evidence type="ECO:0000256" key="6">
    <source>
        <dbReference type="ARBA" id="ARBA00022692"/>
    </source>
</evidence>
<evidence type="ECO:0000256" key="2">
    <source>
        <dbReference type="ARBA" id="ARBA00004687"/>
    </source>
</evidence>
<evidence type="ECO:0000256" key="11">
    <source>
        <dbReference type="SAM" id="Phobius"/>
    </source>
</evidence>
<feature type="transmembrane region" description="Helical" evidence="11">
    <location>
        <begin position="628"/>
        <end position="654"/>
    </location>
</feature>
<evidence type="ECO:0008006" key="14">
    <source>
        <dbReference type="Google" id="ProtNLM"/>
    </source>
</evidence>
<keyword evidence="10" id="KW-0325">Glycoprotein</keyword>
<dbReference type="Gene3D" id="3.40.720.10">
    <property type="entry name" value="Alkaline Phosphatase, subunit A"/>
    <property type="match status" value="1"/>
</dbReference>
<proteinExistence type="inferred from homology"/>
<dbReference type="Proteomes" id="UP001209540">
    <property type="component" value="Unassembled WGS sequence"/>
</dbReference>
<dbReference type="InterPro" id="IPR002591">
    <property type="entry name" value="Phosphodiest/P_Trfase"/>
</dbReference>
<evidence type="ECO:0000256" key="5">
    <source>
        <dbReference type="ARBA" id="ARBA00022679"/>
    </source>
</evidence>
<dbReference type="GO" id="GO:0006506">
    <property type="term" value="P:GPI anchor biosynthetic process"/>
    <property type="evidence" value="ECO:0007669"/>
    <property type="project" value="UniProtKB-KW"/>
</dbReference>